<evidence type="ECO:0000313" key="23">
    <source>
        <dbReference type="EMBL" id="ADP94757.1"/>
    </source>
</evidence>
<dbReference type="InterPro" id="IPR048259">
    <property type="entry name" value="Cytochrome_b_N_euk/bac"/>
</dbReference>
<keyword evidence="13 19" id="KW-0408">Iron</keyword>
<keyword evidence="7 20" id="KW-0679">Respiratory chain</keyword>
<organism evidence="23">
    <name type="scientific">Puntius brevis</name>
    <dbReference type="NCBI Taxonomy" id="381601"/>
    <lineage>
        <taxon>Eukaryota</taxon>
        <taxon>Metazoa</taxon>
        <taxon>Chordata</taxon>
        <taxon>Craniata</taxon>
        <taxon>Vertebrata</taxon>
        <taxon>Euteleostomi</taxon>
        <taxon>Actinopterygii</taxon>
        <taxon>Neopterygii</taxon>
        <taxon>Teleostei</taxon>
        <taxon>Ostariophysi</taxon>
        <taxon>Cypriniformes</taxon>
        <taxon>Cyprinidae</taxon>
        <taxon>Smiliogastrinae</taxon>
        <taxon>Puntius</taxon>
    </lineage>
</organism>
<dbReference type="Gene3D" id="1.20.810.10">
    <property type="entry name" value="Cytochrome Bc1 Complex, Chain C"/>
    <property type="match status" value="1"/>
</dbReference>
<evidence type="ECO:0000256" key="19">
    <source>
        <dbReference type="PIRSR" id="PIRSR038885-2"/>
    </source>
</evidence>
<feature type="transmembrane region" description="Helical" evidence="20">
    <location>
        <begin position="177"/>
        <end position="200"/>
    </location>
</feature>
<dbReference type="InterPro" id="IPR016174">
    <property type="entry name" value="Di-haem_cyt_TM"/>
</dbReference>
<dbReference type="InterPro" id="IPR036150">
    <property type="entry name" value="Cyt_b/b6_C_sf"/>
</dbReference>
<keyword evidence="14" id="KW-0830">Ubiquinone</keyword>
<keyword evidence="15 20" id="KW-0496">Mitochondrion</keyword>
<comment type="cofactor">
    <cofactor evidence="20">
        <name>heme b</name>
        <dbReference type="ChEBI" id="CHEBI:60344"/>
    </cofactor>
    <text evidence="20">Binds 2 heme groups non-covalently.</text>
</comment>
<dbReference type="EMBL" id="HM536815">
    <property type="protein sequence ID" value="ADP94757.1"/>
    <property type="molecule type" value="Genomic_DNA"/>
</dbReference>
<protein>
    <recommendedName>
        <fullName evidence="4 20">Cytochrome b</fullName>
    </recommendedName>
</protein>
<evidence type="ECO:0000256" key="10">
    <source>
        <dbReference type="ARBA" id="ARBA00022792"/>
    </source>
</evidence>
<dbReference type="SUPFAM" id="SSF81342">
    <property type="entry name" value="Transmembrane di-heme cytochromes"/>
    <property type="match status" value="1"/>
</dbReference>
<keyword evidence="5 20" id="KW-0813">Transport</keyword>
<keyword evidence="16 20" id="KW-0472">Membrane</keyword>
<geneLocation type="mitochondrion" evidence="23"/>
<dbReference type="InterPro" id="IPR005797">
    <property type="entry name" value="Cyt_b/b6_N"/>
</dbReference>
<feature type="binding site" description="axial binding residue" evidence="19">
    <location>
        <position position="196"/>
    </location>
    <ligand>
        <name>heme b</name>
        <dbReference type="ChEBI" id="CHEBI:60344"/>
        <label>b566</label>
    </ligand>
    <ligandPart>
        <name>Fe</name>
        <dbReference type="ChEBI" id="CHEBI:18248"/>
    </ligandPart>
</feature>
<feature type="transmembrane region" description="Helical" evidence="20">
    <location>
        <begin position="320"/>
        <end position="341"/>
    </location>
</feature>
<feature type="binding site" description="axial binding residue" evidence="19">
    <location>
        <position position="97"/>
    </location>
    <ligand>
        <name>heme b</name>
        <dbReference type="ChEBI" id="CHEBI:60344"/>
        <label>b566</label>
    </ligand>
    <ligandPart>
        <name>Fe</name>
        <dbReference type="ChEBI" id="CHEBI:18248"/>
    </ligandPart>
</feature>
<evidence type="ECO:0000256" key="5">
    <source>
        <dbReference type="ARBA" id="ARBA00022448"/>
    </source>
</evidence>
<dbReference type="InterPro" id="IPR030689">
    <property type="entry name" value="Cytochrome_b"/>
</dbReference>
<evidence type="ECO:0000256" key="18">
    <source>
        <dbReference type="PIRSR" id="PIRSR038885-1"/>
    </source>
</evidence>
<dbReference type="Pfam" id="PF00032">
    <property type="entry name" value="Cytochrom_B_C"/>
    <property type="match status" value="1"/>
</dbReference>
<feature type="transmembrane region" description="Helical" evidence="20">
    <location>
        <begin position="288"/>
        <end position="308"/>
    </location>
</feature>
<dbReference type="PIRSF" id="PIRSF038885">
    <property type="entry name" value="COB"/>
    <property type="match status" value="1"/>
</dbReference>
<comment type="function">
    <text evidence="1 20">Component of the ubiquinol-cytochrome c reductase complex (complex III or cytochrome b-c1 complex) that is part of the mitochondrial respiratory chain. The b-c1 complex mediates electron transfer from ubiquinol to cytochrome c. Contributes to the generation of a proton gradient across the mitochondrial membrane that is then used for ATP synthesis.</text>
</comment>
<dbReference type="AlphaFoldDB" id="E5FHV6"/>
<feature type="transmembrane region" description="Helical" evidence="20">
    <location>
        <begin position="30"/>
        <end position="56"/>
    </location>
</feature>
<dbReference type="GO" id="GO:0016491">
    <property type="term" value="F:oxidoreductase activity"/>
    <property type="evidence" value="ECO:0007669"/>
    <property type="project" value="UniProtKB-UniRule"/>
</dbReference>
<dbReference type="GO" id="GO:0006122">
    <property type="term" value="P:mitochondrial electron transport, ubiquinol to cytochrome c"/>
    <property type="evidence" value="ECO:0007669"/>
    <property type="project" value="TreeGrafter"/>
</dbReference>
<comment type="similarity">
    <text evidence="17 20">Belongs to the cytochrome b family.</text>
</comment>
<feature type="transmembrane region" description="Helical" evidence="20">
    <location>
        <begin position="77"/>
        <end position="98"/>
    </location>
</feature>
<feature type="binding site" evidence="18">
    <location>
        <position position="201"/>
    </location>
    <ligand>
        <name>a ubiquinone</name>
        <dbReference type="ChEBI" id="CHEBI:16389"/>
    </ligand>
</feature>
<dbReference type="PANTHER" id="PTHR19271:SF16">
    <property type="entry name" value="CYTOCHROME B"/>
    <property type="match status" value="1"/>
</dbReference>
<feature type="binding site" description="axial binding residue" evidence="19">
    <location>
        <position position="182"/>
    </location>
    <ligand>
        <name>heme b</name>
        <dbReference type="ChEBI" id="CHEBI:60344"/>
        <label>b562</label>
    </ligand>
    <ligandPart>
        <name>Fe</name>
        <dbReference type="ChEBI" id="CHEBI:18248"/>
    </ligandPart>
</feature>
<dbReference type="InterPro" id="IPR027387">
    <property type="entry name" value="Cytb/b6-like_sf"/>
</dbReference>
<evidence type="ECO:0000256" key="15">
    <source>
        <dbReference type="ARBA" id="ARBA00023128"/>
    </source>
</evidence>
<evidence type="ECO:0000256" key="4">
    <source>
        <dbReference type="ARBA" id="ARBA00013531"/>
    </source>
</evidence>
<evidence type="ECO:0000256" key="16">
    <source>
        <dbReference type="ARBA" id="ARBA00023136"/>
    </source>
</evidence>
<keyword evidence="12 20" id="KW-1133">Transmembrane helix</keyword>
<reference evidence="23" key="1">
    <citation type="journal article" date="2010" name="Zool. Sci.">
        <title>Molecular phylogeny of the fishes traditionally referred to Cyprinini sensu stricto (Teleostei: Cypriniformes).</title>
        <authorList>
            <person name="Yang L."/>
            <person name="Mayden R.L."/>
            <person name="Sado T."/>
            <person name="He S."/>
            <person name="Saitoh K."/>
            <person name="Miya M."/>
        </authorList>
    </citation>
    <scope>NUCLEOTIDE SEQUENCE</scope>
    <source>
        <strain evidence="23">CTOL01498</strain>
    </source>
</reference>
<keyword evidence="8 20" id="KW-0812">Transmembrane</keyword>
<evidence type="ECO:0000256" key="17">
    <source>
        <dbReference type="ARBA" id="ARBA00061233"/>
    </source>
</evidence>
<evidence type="ECO:0000259" key="22">
    <source>
        <dbReference type="PROSITE" id="PS51003"/>
    </source>
</evidence>
<evidence type="ECO:0000256" key="1">
    <source>
        <dbReference type="ARBA" id="ARBA00002566"/>
    </source>
</evidence>
<evidence type="ECO:0000256" key="11">
    <source>
        <dbReference type="ARBA" id="ARBA00022982"/>
    </source>
</evidence>
<gene>
    <name evidence="23" type="primary">cytb</name>
</gene>
<dbReference type="FunFam" id="1.20.810.10:FF:000002">
    <property type="entry name" value="Cytochrome b"/>
    <property type="match status" value="1"/>
</dbReference>
<dbReference type="PANTHER" id="PTHR19271">
    <property type="entry name" value="CYTOCHROME B"/>
    <property type="match status" value="1"/>
</dbReference>
<evidence type="ECO:0000256" key="13">
    <source>
        <dbReference type="ARBA" id="ARBA00023004"/>
    </source>
</evidence>
<dbReference type="InterPro" id="IPR048260">
    <property type="entry name" value="Cytochrome_b_C_euk/bac"/>
</dbReference>
<feature type="domain" description="Cytochrome b/b6 C-terminal region profile" evidence="22">
    <location>
        <begin position="210"/>
        <end position="380"/>
    </location>
</feature>
<dbReference type="GO" id="GO:0005743">
    <property type="term" value="C:mitochondrial inner membrane"/>
    <property type="evidence" value="ECO:0007669"/>
    <property type="project" value="UniProtKB-SubCell"/>
</dbReference>
<dbReference type="GO" id="GO:0008121">
    <property type="term" value="F:quinol-cytochrome-c reductase activity"/>
    <property type="evidence" value="ECO:0007669"/>
    <property type="project" value="InterPro"/>
</dbReference>
<evidence type="ECO:0000256" key="7">
    <source>
        <dbReference type="ARBA" id="ARBA00022660"/>
    </source>
</evidence>
<dbReference type="PROSITE" id="PS51003">
    <property type="entry name" value="CYTB_CTER"/>
    <property type="match status" value="1"/>
</dbReference>
<feature type="domain" description="Cytochrome b/b6 N-terminal region profile" evidence="21">
    <location>
        <begin position="1"/>
        <end position="209"/>
    </location>
</feature>
<evidence type="ECO:0000256" key="3">
    <source>
        <dbReference type="ARBA" id="ARBA00011660"/>
    </source>
</evidence>
<evidence type="ECO:0000256" key="8">
    <source>
        <dbReference type="ARBA" id="ARBA00022692"/>
    </source>
</evidence>
<feature type="binding site" description="axial binding residue" evidence="19">
    <location>
        <position position="83"/>
    </location>
    <ligand>
        <name>heme b</name>
        <dbReference type="ChEBI" id="CHEBI:60344"/>
        <label>b562</label>
    </ligand>
    <ligandPart>
        <name>Fe</name>
        <dbReference type="ChEBI" id="CHEBI:18248"/>
    </ligandPart>
</feature>
<evidence type="ECO:0000256" key="12">
    <source>
        <dbReference type="ARBA" id="ARBA00022989"/>
    </source>
</evidence>
<comment type="cofactor">
    <cofactor evidence="19">
        <name>heme</name>
        <dbReference type="ChEBI" id="CHEBI:30413"/>
    </cofactor>
    <text evidence="19">Binds 2 heme groups non-covalently.</text>
</comment>
<dbReference type="Pfam" id="PF00033">
    <property type="entry name" value="Cytochrome_B"/>
    <property type="match status" value="1"/>
</dbReference>
<evidence type="ECO:0000256" key="20">
    <source>
        <dbReference type="RuleBase" id="RU362117"/>
    </source>
</evidence>
<evidence type="ECO:0000256" key="9">
    <source>
        <dbReference type="ARBA" id="ARBA00022723"/>
    </source>
</evidence>
<dbReference type="PROSITE" id="PS51002">
    <property type="entry name" value="CYTB_NTER"/>
    <property type="match status" value="1"/>
</dbReference>
<evidence type="ECO:0000259" key="21">
    <source>
        <dbReference type="PROSITE" id="PS51002"/>
    </source>
</evidence>
<dbReference type="InterPro" id="IPR005798">
    <property type="entry name" value="Cyt_b/b6_C"/>
</dbReference>
<keyword evidence="6 19" id="KW-0349">Heme</keyword>
<dbReference type="CDD" id="cd00290">
    <property type="entry name" value="cytochrome_b_C"/>
    <property type="match status" value="1"/>
</dbReference>
<proteinExistence type="inferred from homology"/>
<dbReference type="GO" id="GO:0046872">
    <property type="term" value="F:metal ion binding"/>
    <property type="evidence" value="ECO:0007669"/>
    <property type="project" value="UniProtKB-UniRule"/>
</dbReference>
<keyword evidence="10" id="KW-0999">Mitochondrion inner membrane</keyword>
<name>E5FHV6_9TELE</name>
<keyword evidence="9 19" id="KW-0479">Metal-binding</keyword>
<evidence type="ECO:0000256" key="6">
    <source>
        <dbReference type="ARBA" id="ARBA00022617"/>
    </source>
</evidence>
<keyword evidence="11 20" id="KW-0249">Electron transport</keyword>
<evidence type="ECO:0000256" key="2">
    <source>
        <dbReference type="ARBA" id="ARBA00004448"/>
    </source>
</evidence>
<dbReference type="CDD" id="cd00284">
    <property type="entry name" value="Cytochrome_b_N"/>
    <property type="match status" value="1"/>
</dbReference>
<sequence length="380" mass="42669">MASLRKTHPLIKIVKDALIDLPAPANISAWWNFGSLLGLCLITQILTGLFLAMHYTSDISTAFSSVMHICRDVNYGWLIRNIHANGASFFFICLYMHIARGLYYGSHLYMETWNIGVILFLLVMMTAFVGYVLPWGQMSFWGATVITNLLSAVPYNGDTLVQWIWGGFSVDNATLTRFFAFHFLLPFIVAAATILHLLFLHETGSNNPIGLNSDVDKIPFHPYFTYKDLLGFVIMLLGLTLLALFSPNLLGDPENFTPANPLVTPPHIKPEWYFLFAYAILRSIPNKLGGVLALLFSILVLMLVPLLHTSKQRGLTFRPIAQFLFWTLVADMIILTWIGGMPVEHPFILIGQIASILYFSLFLILMPLAGLLENKLLKIA</sequence>
<dbReference type="GO" id="GO:0045275">
    <property type="term" value="C:respiratory chain complex III"/>
    <property type="evidence" value="ECO:0007669"/>
    <property type="project" value="InterPro"/>
</dbReference>
<comment type="subunit">
    <text evidence="3">The cytochrome bc1 complex contains 3 respiratory subunits (MT-CYB, CYC1 and UQCRFS1), 2 core proteins (UQCRC1 and UQCRC2) and probably 6 low-molecular weight proteins.</text>
</comment>
<comment type="subcellular location">
    <subcellularLocation>
        <location evidence="2">Mitochondrion inner membrane</location>
        <topology evidence="2">Multi-pass membrane protein</topology>
    </subcellularLocation>
</comment>
<dbReference type="SUPFAM" id="SSF81648">
    <property type="entry name" value="a domain/subunit of cytochrome bc1 complex (Ubiquinol-cytochrome c reductase)"/>
    <property type="match status" value="1"/>
</dbReference>
<feature type="transmembrane region" description="Helical" evidence="20">
    <location>
        <begin position="113"/>
        <end position="133"/>
    </location>
</feature>
<accession>E5FHV6</accession>
<evidence type="ECO:0000256" key="14">
    <source>
        <dbReference type="ARBA" id="ARBA00023075"/>
    </source>
</evidence>
<feature type="transmembrane region" description="Helical" evidence="20">
    <location>
        <begin position="347"/>
        <end position="372"/>
    </location>
</feature>
<feature type="transmembrane region" description="Helical" evidence="20">
    <location>
        <begin position="229"/>
        <end position="250"/>
    </location>
</feature>